<dbReference type="SMART" id="SM00331">
    <property type="entry name" value="PP2C_SIG"/>
    <property type="match status" value="1"/>
</dbReference>
<dbReference type="InterPro" id="IPR052016">
    <property type="entry name" value="Bact_Sigma-Reg"/>
</dbReference>
<dbReference type="Gene3D" id="3.30.450.20">
    <property type="entry name" value="PAS domain"/>
    <property type="match status" value="1"/>
</dbReference>
<dbReference type="PANTHER" id="PTHR43156">
    <property type="entry name" value="STAGE II SPORULATION PROTEIN E-RELATED"/>
    <property type="match status" value="1"/>
</dbReference>
<dbReference type="Gene3D" id="3.60.40.10">
    <property type="entry name" value="PPM-type phosphatase domain"/>
    <property type="match status" value="1"/>
</dbReference>
<feature type="domain" description="PAS" evidence="3">
    <location>
        <begin position="1"/>
        <end position="42"/>
    </location>
</feature>
<dbReference type="SUPFAM" id="SSF55785">
    <property type="entry name" value="PYP-like sensor domain (PAS domain)"/>
    <property type="match status" value="1"/>
</dbReference>
<evidence type="ECO:0000313" key="5">
    <source>
        <dbReference type="EMBL" id="TWD99600.1"/>
    </source>
</evidence>
<organism evidence="5 6">
    <name type="scientific">Neobacillus bataviensis</name>
    <dbReference type="NCBI Taxonomy" id="220685"/>
    <lineage>
        <taxon>Bacteria</taxon>
        <taxon>Bacillati</taxon>
        <taxon>Bacillota</taxon>
        <taxon>Bacilli</taxon>
        <taxon>Bacillales</taxon>
        <taxon>Bacillaceae</taxon>
        <taxon>Neobacillus</taxon>
    </lineage>
</organism>
<name>A0A561D8C2_9BACI</name>
<feature type="domain" description="PPM-type phosphatase" evidence="4">
    <location>
        <begin position="191"/>
        <end position="401"/>
    </location>
</feature>
<comment type="caution">
    <text evidence="5">The sequence shown here is derived from an EMBL/GenBank/DDBJ whole genome shotgun (WGS) entry which is preliminary data.</text>
</comment>
<dbReference type="NCBIfam" id="TIGR00229">
    <property type="entry name" value="sensory_box"/>
    <property type="match status" value="1"/>
</dbReference>
<protein>
    <submittedName>
        <fullName evidence="5">Serine phosphatase</fullName>
    </submittedName>
</protein>
<dbReference type="PROSITE" id="PS50112">
    <property type="entry name" value="PAS"/>
    <property type="match status" value="1"/>
</dbReference>
<keyword evidence="1" id="KW-0378">Hydrolase</keyword>
<dbReference type="GO" id="GO:0016791">
    <property type="term" value="F:phosphatase activity"/>
    <property type="evidence" value="ECO:0007669"/>
    <property type="project" value="TreeGrafter"/>
</dbReference>
<evidence type="ECO:0000313" key="6">
    <source>
        <dbReference type="Proteomes" id="UP000319671"/>
    </source>
</evidence>
<dbReference type="Proteomes" id="UP000319671">
    <property type="component" value="Unassembled WGS sequence"/>
</dbReference>
<proteinExistence type="predicted"/>
<dbReference type="EMBL" id="VIVN01000007">
    <property type="protein sequence ID" value="TWD99600.1"/>
    <property type="molecule type" value="Genomic_DNA"/>
</dbReference>
<evidence type="ECO:0000256" key="2">
    <source>
        <dbReference type="SAM" id="Coils"/>
    </source>
</evidence>
<dbReference type="PANTHER" id="PTHR43156:SF14">
    <property type="entry name" value="PHOSPHOSERINE PHOSPHATASE RSBP"/>
    <property type="match status" value="1"/>
</dbReference>
<dbReference type="SUPFAM" id="SSF81606">
    <property type="entry name" value="PP2C-like"/>
    <property type="match status" value="1"/>
</dbReference>
<dbReference type="RefSeq" id="WP_144566134.1">
    <property type="nucleotide sequence ID" value="NZ_VIVN01000007.1"/>
</dbReference>
<keyword evidence="2" id="KW-0175">Coiled coil</keyword>
<accession>A0A561D8C2</accession>
<dbReference type="PROSITE" id="PS51746">
    <property type="entry name" value="PPM_2"/>
    <property type="match status" value="1"/>
</dbReference>
<dbReference type="InterPro" id="IPR036457">
    <property type="entry name" value="PPM-type-like_dom_sf"/>
</dbReference>
<reference evidence="5 6" key="1">
    <citation type="submission" date="2019-06" db="EMBL/GenBank/DDBJ databases">
        <title>Sorghum-associated microbial communities from plants grown in Nebraska, USA.</title>
        <authorList>
            <person name="Schachtman D."/>
        </authorList>
    </citation>
    <scope>NUCLEOTIDE SEQUENCE [LARGE SCALE GENOMIC DNA]</scope>
    <source>
        <strain evidence="5 6">2482</strain>
    </source>
</reference>
<dbReference type="InterPro" id="IPR001932">
    <property type="entry name" value="PPM-type_phosphatase-like_dom"/>
</dbReference>
<dbReference type="AlphaFoldDB" id="A0A561D8C2"/>
<keyword evidence="6" id="KW-1185">Reference proteome</keyword>
<gene>
    <name evidence="5" type="ORF">FB550_107236</name>
</gene>
<evidence type="ECO:0000259" key="3">
    <source>
        <dbReference type="PROSITE" id="PS50112"/>
    </source>
</evidence>
<feature type="coiled-coil region" evidence="2">
    <location>
        <begin position="112"/>
        <end position="167"/>
    </location>
</feature>
<evidence type="ECO:0000256" key="1">
    <source>
        <dbReference type="ARBA" id="ARBA00022801"/>
    </source>
</evidence>
<dbReference type="CDD" id="cd00130">
    <property type="entry name" value="PAS"/>
    <property type="match status" value="1"/>
</dbReference>
<dbReference type="InterPro" id="IPR035965">
    <property type="entry name" value="PAS-like_dom_sf"/>
</dbReference>
<sequence length="402" mass="46034">MDEQLNHAPCGFLTLSEDGVILSINQTLLKILDYTQDSLTGQHVNSILTVPARMFFQFYFFSLLKLEHQVEEMYISLASNKGEEIPVLINALSRRVKETTLFECILIPMRKRNEFENELLLAKKETEEALKAKHKVNAELETTLKKLQIQKEELLELNKQNHNYKIETKKELELARVIQETSLTDPINNEKVQMEVFYNASGELSGDIYGIYQIDQHRFGIILLDVMGHGISSALITMTLQSLFQRLISAGFAVEIVMKELDSHLHKLFRNNEEARHYSTGIFLLIDTEKQIIEYVNAGHPPALWQDSDGKQYELFSTAPPLGTFEGVEFKTKTFTFSKGGRLLLYTDGVDPLASNHLAPLLKKTIALPLFKLKEEILQSLNNEKNVYHKNDDESFILIDLK</sequence>
<evidence type="ECO:0000259" key="4">
    <source>
        <dbReference type="PROSITE" id="PS51746"/>
    </source>
</evidence>
<dbReference type="InterPro" id="IPR000014">
    <property type="entry name" value="PAS"/>
</dbReference>
<dbReference type="Pfam" id="PF07228">
    <property type="entry name" value="SpoIIE"/>
    <property type="match status" value="1"/>
</dbReference>